<comment type="caution">
    <text evidence="2">The sequence shown here is derived from an EMBL/GenBank/DDBJ whole genome shotgun (WGS) entry which is preliminary data.</text>
</comment>
<name>A0A4R9BZ47_9MICO</name>
<dbReference type="Pfam" id="PF11452">
    <property type="entry name" value="DUF3000"/>
    <property type="match status" value="1"/>
</dbReference>
<evidence type="ECO:0000313" key="3">
    <source>
        <dbReference type="Proteomes" id="UP000298468"/>
    </source>
</evidence>
<dbReference type="OrthoDB" id="3210980at2"/>
<reference evidence="2 3" key="1">
    <citation type="submission" date="2019-03" db="EMBL/GenBank/DDBJ databases">
        <title>Genomics of glacier-inhabiting Cryobacterium strains.</title>
        <authorList>
            <person name="Liu Q."/>
            <person name="Xin Y.-H."/>
        </authorList>
    </citation>
    <scope>NUCLEOTIDE SEQUENCE [LARGE SCALE GENOMIC DNA]</scope>
    <source>
        <strain evidence="2 3">Sr59</strain>
    </source>
</reference>
<dbReference type="InterPro" id="IPR021555">
    <property type="entry name" value="DUF3000"/>
</dbReference>
<dbReference type="Proteomes" id="UP000298468">
    <property type="component" value="Unassembled WGS sequence"/>
</dbReference>
<feature type="compositionally biased region" description="Basic and acidic residues" evidence="1">
    <location>
        <begin position="205"/>
        <end position="230"/>
    </location>
</feature>
<protein>
    <submittedName>
        <fullName evidence="2">DUF3000 domain-containing protein</fullName>
    </submittedName>
</protein>
<dbReference type="EMBL" id="SOHM01000007">
    <property type="protein sequence ID" value="TFD94032.1"/>
    <property type="molecule type" value="Genomic_DNA"/>
</dbReference>
<evidence type="ECO:0000313" key="2">
    <source>
        <dbReference type="EMBL" id="TFD94032.1"/>
    </source>
</evidence>
<accession>A0A4R9BZ47</accession>
<feature type="region of interest" description="Disordered" evidence="1">
    <location>
        <begin position="186"/>
        <end position="237"/>
    </location>
</feature>
<keyword evidence="3" id="KW-1185">Reference proteome</keyword>
<dbReference type="AlphaFoldDB" id="A0A4R9BZ47"/>
<organism evidence="2 3">
    <name type="scientific">Cryobacterium lactosi</name>
    <dbReference type="NCBI Taxonomy" id="1259202"/>
    <lineage>
        <taxon>Bacteria</taxon>
        <taxon>Bacillati</taxon>
        <taxon>Actinomycetota</taxon>
        <taxon>Actinomycetes</taxon>
        <taxon>Micrococcales</taxon>
        <taxon>Microbacteriaceae</taxon>
        <taxon>Cryobacterium</taxon>
    </lineage>
</organism>
<sequence length="350" mass="35724">MPDSEDQPQRPAQFAAALDAIRSSSPRPELVVTEISAPGNLAPYAVALSADVTPVRHGSDSEFGTGRFILLYDPEEPDSWGGPFRVVCFAQAPLETDIGIDPFLADVAWAWLVDALDARGANYTAASGTATKILSSGFGELAHQGDGAQIELRASWSPLDNDLAAHVEGWAELLCMLAGLPPAGELPVPPRHGHPSQASPSRHGQAHDTADHETHGNSSPERRGPGHDSSEPGASAHSASGIMLGAVEPIGPAAASMRRTGPGLHTLGVAVGIGEPGGRDTVGVDIAGLDSSGAERAGRETAGMSAMAVNSVGADLGHSGPLGIHPNVLSTPAPTSLGVTDLSAHRAARG</sequence>
<gene>
    <name evidence="2" type="ORF">E3T61_03280</name>
</gene>
<evidence type="ECO:0000256" key="1">
    <source>
        <dbReference type="SAM" id="MobiDB-lite"/>
    </source>
</evidence>
<proteinExistence type="predicted"/>